<accession>A0ABD2CUH5</accession>
<protein>
    <recommendedName>
        <fullName evidence="1">DUF4485 domain-containing protein</fullName>
    </recommendedName>
</protein>
<comment type="caution">
    <text evidence="2">The sequence shown here is derived from an EMBL/GenBank/DDBJ whole genome shotgun (WGS) entry which is preliminary data.</text>
</comment>
<keyword evidence="3" id="KW-1185">Reference proteome</keyword>
<sequence>MDDDIASLNYDCNYNLYLAKRLVIDMKRFRDHRFTENLSPYLTLDRQNAVKWLRFLMKTNHDIAAMRLRNDFMHYLVLNLQESQLRPPFDKPPPSIECLTDIAKLIPGKSEVTDDGVDSMTKLEDLIEEKSMIMSLSPDDGAFLASQPVPHHGSFCYLAITTKKKES</sequence>
<dbReference type="InterPro" id="IPR027831">
    <property type="entry name" value="DUF4485"/>
</dbReference>
<evidence type="ECO:0000313" key="2">
    <source>
        <dbReference type="EMBL" id="KAL2748414.1"/>
    </source>
</evidence>
<feature type="domain" description="DUF4485" evidence="1">
    <location>
        <begin position="43"/>
        <end position="96"/>
    </location>
</feature>
<dbReference type="EMBL" id="JAYRBN010000031">
    <property type="protein sequence ID" value="KAL2748414.1"/>
    <property type="molecule type" value="Genomic_DNA"/>
</dbReference>
<dbReference type="Proteomes" id="UP001607303">
    <property type="component" value="Unassembled WGS sequence"/>
</dbReference>
<reference evidence="2 3" key="1">
    <citation type="journal article" date="2024" name="Ann. Entomol. Soc. Am.">
        <title>Genomic analyses of the southern and eastern yellowjacket wasps (Hymenoptera: Vespidae) reveal evolutionary signatures of social life.</title>
        <authorList>
            <person name="Catto M.A."/>
            <person name="Caine P.B."/>
            <person name="Orr S.E."/>
            <person name="Hunt B.G."/>
            <person name="Goodisman M.A.D."/>
        </authorList>
    </citation>
    <scope>NUCLEOTIDE SEQUENCE [LARGE SCALE GENOMIC DNA]</scope>
    <source>
        <strain evidence="2">232</strain>
        <tissue evidence="2">Head and thorax</tissue>
    </source>
</reference>
<proteinExistence type="predicted"/>
<dbReference type="AlphaFoldDB" id="A0ABD2CUH5"/>
<evidence type="ECO:0000259" key="1">
    <source>
        <dbReference type="Pfam" id="PF14846"/>
    </source>
</evidence>
<evidence type="ECO:0000313" key="3">
    <source>
        <dbReference type="Proteomes" id="UP001607303"/>
    </source>
</evidence>
<dbReference type="Pfam" id="PF14846">
    <property type="entry name" value="DUF4485"/>
    <property type="match status" value="1"/>
</dbReference>
<gene>
    <name evidence="2" type="ORF">V1477_003057</name>
</gene>
<name>A0ABD2CUH5_VESMC</name>
<organism evidence="2 3">
    <name type="scientific">Vespula maculifrons</name>
    <name type="common">Eastern yellow jacket</name>
    <name type="synonym">Wasp</name>
    <dbReference type="NCBI Taxonomy" id="7453"/>
    <lineage>
        <taxon>Eukaryota</taxon>
        <taxon>Metazoa</taxon>
        <taxon>Ecdysozoa</taxon>
        <taxon>Arthropoda</taxon>
        <taxon>Hexapoda</taxon>
        <taxon>Insecta</taxon>
        <taxon>Pterygota</taxon>
        <taxon>Neoptera</taxon>
        <taxon>Endopterygota</taxon>
        <taxon>Hymenoptera</taxon>
        <taxon>Apocrita</taxon>
        <taxon>Aculeata</taxon>
        <taxon>Vespoidea</taxon>
        <taxon>Vespidae</taxon>
        <taxon>Vespinae</taxon>
        <taxon>Vespula</taxon>
    </lineage>
</organism>